<dbReference type="InterPro" id="IPR001370">
    <property type="entry name" value="BIR_rpt"/>
</dbReference>
<comment type="caution">
    <text evidence="1">The sequence shown here is derived from an EMBL/GenBank/DDBJ whole genome shotgun (WGS) entry which is preliminary data.</text>
</comment>
<dbReference type="Proteomes" id="UP000271974">
    <property type="component" value="Unassembled WGS sequence"/>
</dbReference>
<dbReference type="Gene3D" id="1.10.1170.10">
    <property type="entry name" value="Inhibitor Of Apoptosis Protein (2mihbC-IAP-1), Chain A"/>
    <property type="match status" value="2"/>
</dbReference>
<dbReference type="InterPro" id="IPR050784">
    <property type="entry name" value="IAP"/>
</dbReference>
<name>A0A433U977_ELYCH</name>
<dbReference type="GO" id="GO:0051726">
    <property type="term" value="P:regulation of cell cycle"/>
    <property type="evidence" value="ECO:0007669"/>
    <property type="project" value="TreeGrafter"/>
</dbReference>
<dbReference type="EMBL" id="RQTK01000034">
    <property type="protein sequence ID" value="RUS90362.1"/>
    <property type="molecule type" value="Genomic_DNA"/>
</dbReference>
<evidence type="ECO:0000313" key="1">
    <source>
        <dbReference type="EMBL" id="RUS90362.1"/>
    </source>
</evidence>
<organism evidence="1 2">
    <name type="scientific">Elysia chlorotica</name>
    <name type="common">Eastern emerald elysia</name>
    <name type="synonym">Sea slug</name>
    <dbReference type="NCBI Taxonomy" id="188477"/>
    <lineage>
        <taxon>Eukaryota</taxon>
        <taxon>Metazoa</taxon>
        <taxon>Spiralia</taxon>
        <taxon>Lophotrochozoa</taxon>
        <taxon>Mollusca</taxon>
        <taxon>Gastropoda</taxon>
        <taxon>Heterobranchia</taxon>
        <taxon>Euthyneura</taxon>
        <taxon>Panpulmonata</taxon>
        <taxon>Sacoglossa</taxon>
        <taxon>Placobranchoidea</taxon>
        <taxon>Plakobranchidae</taxon>
        <taxon>Elysia</taxon>
    </lineage>
</organism>
<dbReference type="STRING" id="188477.A0A433U977"/>
<dbReference type="PROSITE" id="PS01282">
    <property type="entry name" value="BIR_REPEAT_1"/>
    <property type="match status" value="1"/>
</dbReference>
<dbReference type="CDD" id="cd00022">
    <property type="entry name" value="BIR"/>
    <property type="match status" value="2"/>
</dbReference>
<dbReference type="OrthoDB" id="6136996at2759"/>
<dbReference type="GO" id="GO:0005737">
    <property type="term" value="C:cytoplasm"/>
    <property type="evidence" value="ECO:0007669"/>
    <property type="project" value="TreeGrafter"/>
</dbReference>
<evidence type="ECO:0000313" key="2">
    <source>
        <dbReference type="Proteomes" id="UP000271974"/>
    </source>
</evidence>
<dbReference type="PANTHER" id="PTHR10044:SF139">
    <property type="entry name" value="DEATH-ASSOCIATED INHIBITOR OF APOPTOSIS 2"/>
    <property type="match status" value="1"/>
</dbReference>
<sequence>MQRNAPNGYVPIEVISGYREGDNGEMEMEYERVFVQRPPDGVFNEPLDQGPELSSASSVSRPSARQLYAEKERLATFQGRWSPDYPVKPRDLARDGLYYIGPGDKVKCVFCQKVLRGWDPGDVVEQEHRRIYPNCPWVLGRCQEMNVPLNSTDTMQRSYGVSLRQEEGQHPMQELGSRLKTFDGKWPPSVPVDPRLIAEAGLFYIGDKDKTKCFQCNNIIQRWEAGDDPWREHAKLYPNCPYVLGVKGREFVEAVANSAQAVVEAPTQVSAGASQTQQSQGAEAASITEQMARMHIDDDMNSPAVLAFMDIFGEVPVSRIRQLLERIRLEKGPSYKLSSADLEPLIN</sequence>
<dbReference type="AlphaFoldDB" id="A0A433U977"/>
<dbReference type="SMART" id="SM00238">
    <property type="entry name" value="BIR"/>
    <property type="match status" value="2"/>
</dbReference>
<reference evidence="1 2" key="1">
    <citation type="submission" date="2019-01" db="EMBL/GenBank/DDBJ databases">
        <title>A draft genome assembly of the solar-powered sea slug Elysia chlorotica.</title>
        <authorList>
            <person name="Cai H."/>
            <person name="Li Q."/>
            <person name="Fang X."/>
            <person name="Li J."/>
            <person name="Curtis N.E."/>
            <person name="Altenburger A."/>
            <person name="Shibata T."/>
            <person name="Feng M."/>
            <person name="Maeda T."/>
            <person name="Schwartz J.A."/>
            <person name="Shigenobu S."/>
            <person name="Lundholm N."/>
            <person name="Nishiyama T."/>
            <person name="Yang H."/>
            <person name="Hasebe M."/>
            <person name="Li S."/>
            <person name="Pierce S.K."/>
            <person name="Wang J."/>
        </authorList>
    </citation>
    <scope>NUCLEOTIDE SEQUENCE [LARGE SCALE GENOMIC DNA]</scope>
    <source>
        <strain evidence="1">EC2010</strain>
        <tissue evidence="1">Whole organism of an adult</tissue>
    </source>
</reference>
<protein>
    <submittedName>
        <fullName evidence="1">Uncharacterized protein</fullName>
    </submittedName>
</protein>
<dbReference type="GO" id="GO:0005634">
    <property type="term" value="C:nucleus"/>
    <property type="evidence" value="ECO:0007669"/>
    <property type="project" value="TreeGrafter"/>
</dbReference>
<accession>A0A433U977</accession>
<dbReference type="PANTHER" id="PTHR10044">
    <property type="entry name" value="INHIBITOR OF APOPTOSIS"/>
    <property type="match status" value="1"/>
</dbReference>
<dbReference type="PROSITE" id="PS50143">
    <property type="entry name" value="BIR_REPEAT_2"/>
    <property type="match status" value="2"/>
</dbReference>
<gene>
    <name evidence="1" type="ORF">EGW08_001857</name>
</gene>
<dbReference type="Pfam" id="PF00653">
    <property type="entry name" value="BIR"/>
    <property type="match status" value="2"/>
</dbReference>
<proteinExistence type="predicted"/>
<keyword evidence="2" id="KW-1185">Reference proteome</keyword>
<dbReference type="SUPFAM" id="SSF57924">
    <property type="entry name" value="Inhibitor of apoptosis (IAP) repeat"/>
    <property type="match status" value="2"/>
</dbReference>